<dbReference type="InterPro" id="IPR000620">
    <property type="entry name" value="EamA_dom"/>
</dbReference>
<feature type="transmembrane region" description="Helical" evidence="11">
    <location>
        <begin position="41"/>
        <end position="67"/>
    </location>
</feature>
<keyword evidence="7" id="KW-0448">Lipopolysaccharide biosynthesis</keyword>
<name>A0ABU0H7I6_9HYPH</name>
<evidence type="ECO:0000259" key="12">
    <source>
        <dbReference type="Pfam" id="PF00892"/>
    </source>
</evidence>
<evidence type="ECO:0000256" key="2">
    <source>
        <dbReference type="ARBA" id="ARBA00022475"/>
    </source>
</evidence>
<dbReference type="InterPro" id="IPR037185">
    <property type="entry name" value="EmrE-like"/>
</dbReference>
<keyword evidence="10 11" id="KW-0472">Membrane</keyword>
<evidence type="ECO:0000256" key="5">
    <source>
        <dbReference type="ARBA" id="ARBA00022556"/>
    </source>
</evidence>
<organism evidence="13 14">
    <name type="scientific">Kaistia dalseonensis</name>
    <dbReference type="NCBI Taxonomy" id="410840"/>
    <lineage>
        <taxon>Bacteria</taxon>
        <taxon>Pseudomonadati</taxon>
        <taxon>Pseudomonadota</taxon>
        <taxon>Alphaproteobacteria</taxon>
        <taxon>Hyphomicrobiales</taxon>
        <taxon>Kaistiaceae</taxon>
        <taxon>Kaistia</taxon>
    </lineage>
</organism>
<proteinExistence type="predicted"/>
<dbReference type="PANTHER" id="PTHR30561">
    <property type="entry name" value="SMR FAMILY PROTON-DEPENDENT DRUG EFFLUX TRANSPORTER SUGE"/>
    <property type="match status" value="1"/>
</dbReference>
<evidence type="ECO:0000256" key="10">
    <source>
        <dbReference type="ARBA" id="ARBA00023136"/>
    </source>
</evidence>
<keyword evidence="6 11" id="KW-0812">Transmembrane</keyword>
<keyword evidence="3" id="KW-0444">Lipid biosynthesis</keyword>
<dbReference type="SUPFAM" id="SSF103481">
    <property type="entry name" value="Multidrug resistance efflux transporter EmrE"/>
    <property type="match status" value="1"/>
</dbReference>
<dbReference type="Proteomes" id="UP001241603">
    <property type="component" value="Unassembled WGS sequence"/>
</dbReference>
<evidence type="ECO:0000256" key="6">
    <source>
        <dbReference type="ARBA" id="ARBA00022692"/>
    </source>
</evidence>
<comment type="caution">
    <text evidence="13">The sequence shown here is derived from an EMBL/GenBank/DDBJ whole genome shotgun (WGS) entry which is preliminary data.</text>
</comment>
<keyword evidence="8 11" id="KW-1133">Transmembrane helix</keyword>
<dbReference type="Pfam" id="PF00892">
    <property type="entry name" value="EamA"/>
    <property type="match status" value="1"/>
</dbReference>
<evidence type="ECO:0000256" key="9">
    <source>
        <dbReference type="ARBA" id="ARBA00023098"/>
    </source>
</evidence>
<keyword evidence="9" id="KW-0443">Lipid metabolism</keyword>
<dbReference type="EMBL" id="JAUSVO010000003">
    <property type="protein sequence ID" value="MDQ0438276.1"/>
    <property type="molecule type" value="Genomic_DNA"/>
</dbReference>
<dbReference type="RefSeq" id="WP_266349171.1">
    <property type="nucleotide sequence ID" value="NZ_JAPKNG010000003.1"/>
</dbReference>
<dbReference type="InterPro" id="IPR000390">
    <property type="entry name" value="Small_drug/metabolite_transptr"/>
</dbReference>
<keyword evidence="14" id="KW-1185">Reference proteome</keyword>
<feature type="transmembrane region" description="Helical" evidence="11">
    <location>
        <begin position="79"/>
        <end position="98"/>
    </location>
</feature>
<evidence type="ECO:0000256" key="4">
    <source>
        <dbReference type="ARBA" id="ARBA00022519"/>
    </source>
</evidence>
<feature type="transmembrane region" description="Helical" evidence="11">
    <location>
        <begin position="104"/>
        <end position="122"/>
    </location>
</feature>
<evidence type="ECO:0000256" key="8">
    <source>
        <dbReference type="ARBA" id="ARBA00022989"/>
    </source>
</evidence>
<dbReference type="Gene3D" id="1.10.3730.20">
    <property type="match status" value="1"/>
</dbReference>
<keyword evidence="5" id="KW-0441">Lipid A biosynthesis</keyword>
<evidence type="ECO:0000313" key="14">
    <source>
        <dbReference type="Proteomes" id="UP001241603"/>
    </source>
</evidence>
<evidence type="ECO:0000256" key="11">
    <source>
        <dbReference type="SAM" id="Phobius"/>
    </source>
</evidence>
<gene>
    <name evidence="13" type="ORF">QO014_002668</name>
</gene>
<reference evidence="13 14" key="1">
    <citation type="submission" date="2023-07" db="EMBL/GenBank/DDBJ databases">
        <title>Genomic Encyclopedia of Type Strains, Phase IV (KMG-IV): sequencing the most valuable type-strain genomes for metagenomic binning, comparative biology and taxonomic classification.</title>
        <authorList>
            <person name="Goeker M."/>
        </authorList>
    </citation>
    <scope>NUCLEOTIDE SEQUENCE [LARGE SCALE GENOMIC DNA]</scope>
    <source>
        <strain evidence="13 14">B6-8</strain>
    </source>
</reference>
<dbReference type="PANTHER" id="PTHR30561:SF9">
    <property type="entry name" value="4-AMINO-4-DEOXY-L-ARABINOSE-PHOSPHOUNDECAPRENOL FLIPPASE SUBUNIT ARNF-RELATED"/>
    <property type="match status" value="1"/>
</dbReference>
<keyword evidence="2" id="KW-1003">Cell membrane</keyword>
<evidence type="ECO:0000256" key="1">
    <source>
        <dbReference type="ARBA" id="ARBA00004651"/>
    </source>
</evidence>
<sequence>MTNTTGYIYLAANLFFSLLGTLAMKWRATSHSATATEHGRLAYLVSMLLDPWVILSLASAALAMIAWIYALERVELSRAFAFTALIYVLIPLFSWLFLKEHVSIQQIVGALLIIGGVVLAELGRH</sequence>
<feature type="transmembrane region" description="Helical" evidence="11">
    <location>
        <begin position="7"/>
        <end position="26"/>
    </location>
</feature>
<accession>A0ABU0H7I6</accession>
<feature type="domain" description="EamA" evidence="12">
    <location>
        <begin position="53"/>
        <end position="119"/>
    </location>
</feature>
<comment type="subcellular location">
    <subcellularLocation>
        <location evidence="1">Cell membrane</location>
        <topology evidence="1">Multi-pass membrane protein</topology>
    </subcellularLocation>
</comment>
<evidence type="ECO:0000256" key="3">
    <source>
        <dbReference type="ARBA" id="ARBA00022516"/>
    </source>
</evidence>
<protein>
    <submittedName>
        <fullName evidence="13">Drug/metabolite transporter (DMT)-like permease</fullName>
    </submittedName>
</protein>
<evidence type="ECO:0000313" key="13">
    <source>
        <dbReference type="EMBL" id="MDQ0438276.1"/>
    </source>
</evidence>
<keyword evidence="4" id="KW-0997">Cell inner membrane</keyword>
<evidence type="ECO:0000256" key="7">
    <source>
        <dbReference type="ARBA" id="ARBA00022985"/>
    </source>
</evidence>